<accession>A0A0A1U872</accession>
<dbReference type="EMBL" id="KB206756">
    <property type="protein sequence ID" value="ELP88178.1"/>
    <property type="molecule type" value="Genomic_DNA"/>
</dbReference>
<keyword evidence="2" id="KW-1185">Reference proteome</keyword>
<dbReference type="GeneID" id="14887125"/>
<dbReference type="AlphaFoldDB" id="A0A0A1U872"/>
<evidence type="ECO:0000313" key="2">
    <source>
        <dbReference type="Proteomes" id="UP000014680"/>
    </source>
</evidence>
<dbReference type="RefSeq" id="XP_004254949.1">
    <property type="nucleotide sequence ID" value="XM_004254901.1"/>
</dbReference>
<reference evidence="1 2" key="1">
    <citation type="submission" date="2012-10" db="EMBL/GenBank/DDBJ databases">
        <authorList>
            <person name="Zafar N."/>
            <person name="Inman J."/>
            <person name="Hall N."/>
            <person name="Lorenzi H."/>
            <person name="Caler E."/>
        </authorList>
    </citation>
    <scope>NUCLEOTIDE SEQUENCE [LARGE SCALE GENOMIC DNA]</scope>
    <source>
        <strain evidence="1 2">IP1</strain>
    </source>
</reference>
<dbReference type="OMA" id="KAMEVEY"/>
<name>A0A0A1U872_ENTIV</name>
<sequence>MGELNKAVEVIKAMEVEYGKITIEVLAAVKDSNEIQSRLAICLQRTQRIIDGVTALHSKQLYINQRNKQIKAQQQKVREALVAFRTHLTPQEVEHVKKLEELSKQLEEFAKANTVDVNVSVDIEERYLIELKASLKTQRDFIIQLQTKA</sequence>
<gene>
    <name evidence="1" type="ORF">EIN_224210</name>
</gene>
<protein>
    <submittedName>
        <fullName evidence="1">Uncharacterized protein</fullName>
    </submittedName>
</protein>
<evidence type="ECO:0000313" key="1">
    <source>
        <dbReference type="EMBL" id="ELP88178.1"/>
    </source>
</evidence>
<organism evidence="1 2">
    <name type="scientific">Entamoeba invadens IP1</name>
    <dbReference type="NCBI Taxonomy" id="370355"/>
    <lineage>
        <taxon>Eukaryota</taxon>
        <taxon>Amoebozoa</taxon>
        <taxon>Evosea</taxon>
        <taxon>Archamoebae</taxon>
        <taxon>Mastigamoebida</taxon>
        <taxon>Entamoebidae</taxon>
        <taxon>Entamoeba</taxon>
    </lineage>
</organism>
<dbReference type="Proteomes" id="UP000014680">
    <property type="component" value="Unassembled WGS sequence"/>
</dbReference>
<dbReference type="KEGG" id="eiv:EIN_224210"/>
<dbReference type="VEuPathDB" id="AmoebaDB:EIN_224210"/>
<proteinExistence type="predicted"/>